<proteinExistence type="predicted"/>
<evidence type="ECO:0000313" key="1">
    <source>
        <dbReference type="EMBL" id="KAJ7535725.1"/>
    </source>
</evidence>
<keyword evidence="2" id="KW-1185">Reference proteome</keyword>
<dbReference type="EMBL" id="CM055103">
    <property type="protein sequence ID" value="KAJ7535725.1"/>
    <property type="molecule type" value="Genomic_DNA"/>
</dbReference>
<evidence type="ECO:0000313" key="2">
    <source>
        <dbReference type="Proteomes" id="UP001162992"/>
    </source>
</evidence>
<sequence length="1218" mass="135489">MLRAGDDNGVELWESGAMALNLPSLGRILSTLFSLQPPQLQHVLSHDHAQLQKSKIPAGRAAASLLHYIMDSIRKEASLEYICVPLLQQVVKSKDRKNRKHVKSLFEWLFQQHSEVGVALAKSLSLIIGEPQCEKRVKLGWCIVVRDLVQITFDSEETSRKGKLGVFSLEALMIIANSVSHLVQIVCNDSVQDGKECSPTRLTTMAADCILVITRALSEPENLLRKDPYQDDNCFHPKGYLGGPASQAFGAEVVGALRDGSQMVDTDTNYSVRPGDVASLSQKVLWSKLDDLIVLVSELYKWNYRTRSLHSKGLQQVLKHLKVLANFQQALRAQEHDDSSVGEEVLKLCWKQYSTLMITEDQFNLSSSETLLQQYVDALQESMYQSQLVEVEGSQVHDSSQKEEIKGYALGCLALLLGRFDVRHLDTVLVKSEPQLLQILLYQLCSKDDDIVDLVVVILKAILFRTTVLEQNDSTTPRMSQMETIAPMFLDLLDKRDSTSRAVVTLIAEYFSANPESSYFEKLFSFLDSEDAMQRKNALDVLSELWAINSKLVDAPESVLCQKIAKLLIARLGDEELTNRIQASSLFSKLDPTYVLPALLQSMFSLDGRVRSAASSAILAVLNGCPDQCRVISVLLDCVRCLENVIRVPDHPGQIGKNNLLNIGMKALQGGSTMDADRIMHLVPKWAASVRDWDSVISFILDKMFGEPSNPVIPKFLSKISSHLADNTNVVYDIIFRVLKEQPVMLEGYIGHGGVDDTSKSLDGTLANDLFQRLSPLLVLKVLPLRAYDDMQCQILYDSSMLDCVSTESTSIASILVNRMCALLEFEDVRKLSAELVGRLLPQVMLPQILEHLKGAISNIDTLRAKACIFALCNSLTLREESVKHPLMKIIQELLCSVFLWTNANNSQEVEKTQHGCIDCFALMIRAELVFASSRNSIVSEKCVQKSALLIEEMNNNGSEDLRCQMDFQMSVLSKVLNSLLGCNDMIFFPERFTSSSPQTDFSWTSQCSTAQQNIEGGKLLLEKSKLDGNEWKMKCRPPEGFVDTVMEIKEVTKLTDSSVDAKEQHSVVPIALRVCMANILISACSKIPPSTHQLFSVMVLPPIVNYAQDAKDSYLRAACLQVLFTSVYHLKSATVISSSPDLIRLSVTSLRGQGIPEERINAAKLLAALLATEEALEEIKPHLMDVQLALTNISHLDPSAELRAMCDKLLSCMSTTE</sequence>
<accession>A0ACC2C136</accession>
<protein>
    <submittedName>
        <fullName evidence="1">Uncharacterized protein</fullName>
    </submittedName>
</protein>
<name>A0ACC2C136_DIPCM</name>
<gene>
    <name evidence="1" type="ORF">O6H91_12G043800</name>
</gene>
<organism evidence="1 2">
    <name type="scientific">Diphasiastrum complanatum</name>
    <name type="common">Issler's clubmoss</name>
    <name type="synonym">Lycopodium complanatum</name>
    <dbReference type="NCBI Taxonomy" id="34168"/>
    <lineage>
        <taxon>Eukaryota</taxon>
        <taxon>Viridiplantae</taxon>
        <taxon>Streptophyta</taxon>
        <taxon>Embryophyta</taxon>
        <taxon>Tracheophyta</taxon>
        <taxon>Lycopodiopsida</taxon>
        <taxon>Lycopodiales</taxon>
        <taxon>Lycopodiaceae</taxon>
        <taxon>Lycopodioideae</taxon>
        <taxon>Diphasiastrum</taxon>
    </lineage>
</organism>
<reference evidence="2" key="1">
    <citation type="journal article" date="2024" name="Proc. Natl. Acad. Sci. U.S.A.">
        <title>Extraordinary preservation of gene collinearity over three hundred million years revealed in homosporous lycophytes.</title>
        <authorList>
            <person name="Li C."/>
            <person name="Wickell D."/>
            <person name="Kuo L.Y."/>
            <person name="Chen X."/>
            <person name="Nie B."/>
            <person name="Liao X."/>
            <person name="Peng D."/>
            <person name="Ji J."/>
            <person name="Jenkins J."/>
            <person name="Williams M."/>
            <person name="Shu S."/>
            <person name="Plott C."/>
            <person name="Barry K."/>
            <person name="Rajasekar S."/>
            <person name="Grimwood J."/>
            <person name="Han X."/>
            <person name="Sun S."/>
            <person name="Hou Z."/>
            <person name="He W."/>
            <person name="Dai G."/>
            <person name="Sun C."/>
            <person name="Schmutz J."/>
            <person name="Leebens-Mack J.H."/>
            <person name="Li F.W."/>
            <person name="Wang L."/>
        </authorList>
    </citation>
    <scope>NUCLEOTIDE SEQUENCE [LARGE SCALE GENOMIC DNA]</scope>
    <source>
        <strain evidence="2">cv. PW_Plant_1</strain>
    </source>
</reference>
<comment type="caution">
    <text evidence="1">The sequence shown here is derived from an EMBL/GenBank/DDBJ whole genome shotgun (WGS) entry which is preliminary data.</text>
</comment>
<dbReference type="Proteomes" id="UP001162992">
    <property type="component" value="Chromosome 12"/>
</dbReference>